<evidence type="ECO:0000313" key="10">
    <source>
        <dbReference type="Proteomes" id="UP000198923"/>
    </source>
</evidence>
<evidence type="ECO:0000256" key="3">
    <source>
        <dbReference type="ARBA" id="ARBA00022989"/>
    </source>
</evidence>
<accession>A0A1G7WJH4</accession>
<dbReference type="EMBL" id="FNCN01000007">
    <property type="protein sequence ID" value="SDG72092.1"/>
    <property type="molecule type" value="Genomic_DNA"/>
</dbReference>
<dbReference type="PANTHER" id="PTHR43229">
    <property type="entry name" value="NODULATION PROTEIN J"/>
    <property type="match status" value="1"/>
</dbReference>
<dbReference type="GO" id="GO:0046677">
    <property type="term" value="P:response to antibiotic"/>
    <property type="evidence" value="ECO:0007669"/>
    <property type="project" value="UniProtKB-KW"/>
</dbReference>
<dbReference type="GO" id="GO:0140359">
    <property type="term" value="F:ABC-type transporter activity"/>
    <property type="evidence" value="ECO:0007669"/>
    <property type="project" value="InterPro"/>
</dbReference>
<keyword evidence="5" id="KW-0046">Antibiotic resistance</keyword>
<dbReference type="GO" id="GO:0043190">
    <property type="term" value="C:ATP-binding cassette (ABC) transporter complex"/>
    <property type="evidence" value="ECO:0007669"/>
    <property type="project" value="InterPro"/>
</dbReference>
<evidence type="ECO:0000256" key="4">
    <source>
        <dbReference type="ARBA" id="ARBA00023136"/>
    </source>
</evidence>
<dbReference type="InterPro" id="IPR013525">
    <property type="entry name" value="ABC2_TM"/>
</dbReference>
<evidence type="ECO:0000256" key="6">
    <source>
        <dbReference type="RuleBase" id="RU361157"/>
    </source>
</evidence>
<evidence type="ECO:0000256" key="1">
    <source>
        <dbReference type="ARBA" id="ARBA00004141"/>
    </source>
</evidence>
<keyword evidence="6" id="KW-1003">Cell membrane</keyword>
<dbReference type="Pfam" id="PF01061">
    <property type="entry name" value="ABC2_membrane"/>
    <property type="match status" value="1"/>
</dbReference>
<dbReference type="Proteomes" id="UP000198923">
    <property type="component" value="Unassembled WGS sequence"/>
</dbReference>
<dbReference type="PROSITE" id="PS51012">
    <property type="entry name" value="ABC_TM2"/>
    <property type="match status" value="1"/>
</dbReference>
<keyword evidence="6" id="KW-0813">Transport</keyword>
<dbReference type="PANTHER" id="PTHR43229:SF2">
    <property type="entry name" value="NODULATION PROTEIN J"/>
    <property type="match status" value="1"/>
</dbReference>
<dbReference type="InterPro" id="IPR000412">
    <property type="entry name" value="ABC_2_transport"/>
</dbReference>
<comment type="similarity">
    <text evidence="6">Belongs to the ABC-2 integral membrane protein family.</text>
</comment>
<feature type="transmembrane region" description="Helical" evidence="6">
    <location>
        <begin position="206"/>
        <end position="226"/>
    </location>
</feature>
<comment type="subcellular location">
    <subcellularLocation>
        <location evidence="6">Cell membrane</location>
        <topology evidence="6">Multi-pass membrane protein</topology>
    </subcellularLocation>
    <subcellularLocation>
        <location evidence="1">Membrane</location>
        <topology evidence="1">Multi-pass membrane protein</topology>
    </subcellularLocation>
</comment>
<name>A0A1G7WJH4_9ACTN</name>
<keyword evidence="3 6" id="KW-1133">Transmembrane helix</keyword>
<feature type="compositionally biased region" description="Low complexity" evidence="7">
    <location>
        <begin position="1"/>
        <end position="15"/>
    </location>
</feature>
<feature type="transmembrane region" description="Helical" evidence="6">
    <location>
        <begin position="149"/>
        <end position="171"/>
    </location>
</feature>
<organism evidence="9 10">
    <name type="scientific">Sinosporangium album</name>
    <dbReference type="NCBI Taxonomy" id="504805"/>
    <lineage>
        <taxon>Bacteria</taxon>
        <taxon>Bacillati</taxon>
        <taxon>Actinomycetota</taxon>
        <taxon>Actinomycetes</taxon>
        <taxon>Streptosporangiales</taxon>
        <taxon>Streptosporangiaceae</taxon>
        <taxon>Sinosporangium</taxon>
    </lineage>
</organism>
<dbReference type="STRING" id="504805.SAMN05421505_10761"/>
<feature type="domain" description="ABC transmembrane type-2" evidence="8">
    <location>
        <begin position="63"/>
        <end position="286"/>
    </location>
</feature>
<feature type="transmembrane region" description="Helical" evidence="6">
    <location>
        <begin position="260"/>
        <end position="280"/>
    </location>
</feature>
<feature type="transmembrane region" description="Helical" evidence="6">
    <location>
        <begin position="101"/>
        <end position="123"/>
    </location>
</feature>
<dbReference type="AlphaFoldDB" id="A0A1G7WJH4"/>
<sequence>MSTTQSGAQSYAADSGAGGSADPRERAPGESPVAPLDFTPAPGAAPFTARVLAQTGAEVRAILRNGEQLLITLIIPVLLLVGFSTAPLVDVGGGSRVDFLTPGVLALAVMSTAFTGQAIATGFERRYGVLKRLGATPLTRAGLMSAKTLAVIAVEVLQVLVVCGVALALGWRPSGSPFAAALLLVLGTAAFSGLGLLMAGTLRAEATLAGANLVYLVMLGCGGVVFPLSRFPDGVEAVLSALPISALSEGLRQVLSGGGLSLAAVGVLAAWAVVSLGLAARTFRWE</sequence>
<keyword evidence="10" id="KW-1185">Reference proteome</keyword>
<keyword evidence="2 6" id="KW-0812">Transmembrane</keyword>
<feature type="region of interest" description="Disordered" evidence="7">
    <location>
        <begin position="1"/>
        <end position="38"/>
    </location>
</feature>
<evidence type="ECO:0000259" key="8">
    <source>
        <dbReference type="PROSITE" id="PS51012"/>
    </source>
</evidence>
<feature type="transmembrane region" description="Helical" evidence="6">
    <location>
        <begin position="69"/>
        <end position="89"/>
    </location>
</feature>
<dbReference type="InterPro" id="IPR051784">
    <property type="entry name" value="Nod_factor_ABC_transporter"/>
</dbReference>
<dbReference type="PIRSF" id="PIRSF006648">
    <property type="entry name" value="DrrB"/>
    <property type="match status" value="1"/>
</dbReference>
<evidence type="ECO:0000256" key="7">
    <source>
        <dbReference type="SAM" id="MobiDB-lite"/>
    </source>
</evidence>
<evidence type="ECO:0000313" key="9">
    <source>
        <dbReference type="EMBL" id="SDG72092.1"/>
    </source>
</evidence>
<keyword evidence="4 6" id="KW-0472">Membrane</keyword>
<protein>
    <recommendedName>
        <fullName evidence="6">Transport permease protein</fullName>
    </recommendedName>
</protein>
<evidence type="ECO:0000256" key="5">
    <source>
        <dbReference type="ARBA" id="ARBA00023251"/>
    </source>
</evidence>
<gene>
    <name evidence="9" type="ORF">SAMN05421505_10761</name>
</gene>
<dbReference type="InterPro" id="IPR047817">
    <property type="entry name" value="ABC2_TM_bact-type"/>
</dbReference>
<evidence type="ECO:0000256" key="2">
    <source>
        <dbReference type="ARBA" id="ARBA00022692"/>
    </source>
</evidence>
<feature type="transmembrane region" description="Helical" evidence="6">
    <location>
        <begin position="177"/>
        <end position="199"/>
    </location>
</feature>
<proteinExistence type="inferred from homology"/>
<reference evidence="9 10" key="1">
    <citation type="submission" date="2016-10" db="EMBL/GenBank/DDBJ databases">
        <authorList>
            <person name="de Groot N.N."/>
        </authorList>
    </citation>
    <scope>NUCLEOTIDE SEQUENCE [LARGE SCALE GENOMIC DNA]</scope>
    <source>
        <strain evidence="9 10">CPCC 201354</strain>
    </source>
</reference>